<dbReference type="InterPro" id="IPR011006">
    <property type="entry name" value="CheY-like_superfamily"/>
</dbReference>
<dbReference type="SMART" id="SM00448">
    <property type="entry name" value="REC"/>
    <property type="match status" value="1"/>
</dbReference>
<feature type="modified residue" description="4-aspartylphosphate" evidence="1">
    <location>
        <position position="240"/>
    </location>
</feature>
<dbReference type="SUPFAM" id="SSF52172">
    <property type="entry name" value="CheY-like"/>
    <property type="match status" value="1"/>
</dbReference>
<proteinExistence type="predicted"/>
<gene>
    <name evidence="3" type="ORF">DQ393_10165</name>
</gene>
<dbReference type="CDD" id="cd00156">
    <property type="entry name" value="REC"/>
    <property type="match status" value="1"/>
</dbReference>
<sequence>MGPHDPIISRVYSLRIRAFLIFTIQDLRMTSEISENSHDLSELRSDYPEGEPALAARCIAALLTRHGIPKYRFAVTVSEILGLSYSAGNRRLTTNASWSLEELKRVAEHFGETLQELVTSENADALVDASIVINNHIVPCRIRLGNIVGQVSPGTLIAAEIDGSWRVMPADARSIIPAHIVTRLLIEPTASRRRVAILDDHADTAKTIVQYMETAGFEAVAFSDPQALYDQTDFDAYVLDWIIERDARRQTALELVENIRARNALCPIIILTGQIRTGNVDEENIAAALAQHNLKFFTKPASMPILIAALNASFKTA</sequence>
<protein>
    <recommendedName>
        <fullName evidence="2">Response regulatory domain-containing protein</fullName>
    </recommendedName>
</protein>
<evidence type="ECO:0000313" key="4">
    <source>
        <dbReference type="Proteomes" id="UP000251205"/>
    </source>
</evidence>
<evidence type="ECO:0000259" key="2">
    <source>
        <dbReference type="PROSITE" id="PS50110"/>
    </source>
</evidence>
<dbReference type="InterPro" id="IPR001789">
    <property type="entry name" value="Sig_transdc_resp-reg_receiver"/>
</dbReference>
<dbReference type="EMBL" id="QMKK01000025">
    <property type="protein sequence ID" value="RAX41942.1"/>
    <property type="molecule type" value="Genomic_DNA"/>
</dbReference>
<dbReference type="PROSITE" id="PS50110">
    <property type="entry name" value="RESPONSE_REGULATORY"/>
    <property type="match status" value="1"/>
</dbReference>
<dbReference type="GO" id="GO:0000160">
    <property type="term" value="P:phosphorelay signal transduction system"/>
    <property type="evidence" value="ECO:0007669"/>
    <property type="project" value="InterPro"/>
</dbReference>
<name>A0A329YJ28_RHITR</name>
<dbReference type="Proteomes" id="UP000251205">
    <property type="component" value="Unassembled WGS sequence"/>
</dbReference>
<evidence type="ECO:0000313" key="3">
    <source>
        <dbReference type="EMBL" id="RAX41942.1"/>
    </source>
</evidence>
<dbReference type="InterPro" id="IPR013975">
    <property type="entry name" value="Tscrpt_reg_BetR_N"/>
</dbReference>
<keyword evidence="1" id="KW-0597">Phosphoprotein</keyword>
<reference evidence="3 4" key="1">
    <citation type="submission" date="2018-06" db="EMBL/GenBank/DDBJ databases">
        <title>Whole Genome Sequence of an efficient microsymbiont, Rhizobium tropici.</title>
        <authorList>
            <person name="Srinivasan R."/>
            <person name="Singh H.V."/>
            <person name="Srivastava R."/>
            <person name="Kumari B."/>
            <person name="Radhakrishna A."/>
        </authorList>
    </citation>
    <scope>NUCLEOTIDE SEQUENCE [LARGE SCALE GENOMIC DNA]</scope>
    <source>
        <strain evidence="3 4">IGFRI Rhizo-19</strain>
    </source>
</reference>
<organism evidence="3 4">
    <name type="scientific">Rhizobium tropici</name>
    <dbReference type="NCBI Taxonomy" id="398"/>
    <lineage>
        <taxon>Bacteria</taxon>
        <taxon>Pseudomonadati</taxon>
        <taxon>Pseudomonadota</taxon>
        <taxon>Alphaproteobacteria</taxon>
        <taxon>Hyphomicrobiales</taxon>
        <taxon>Rhizobiaceae</taxon>
        <taxon>Rhizobium/Agrobacterium group</taxon>
        <taxon>Rhizobium</taxon>
    </lineage>
</organism>
<dbReference type="AlphaFoldDB" id="A0A329YJ28"/>
<comment type="caution">
    <text evidence="3">The sequence shown here is derived from an EMBL/GenBank/DDBJ whole genome shotgun (WGS) entry which is preliminary data.</text>
</comment>
<dbReference type="Pfam" id="PF00072">
    <property type="entry name" value="Response_reg"/>
    <property type="match status" value="1"/>
</dbReference>
<feature type="domain" description="Response regulatory" evidence="2">
    <location>
        <begin position="194"/>
        <end position="314"/>
    </location>
</feature>
<dbReference type="Gene3D" id="3.40.50.2300">
    <property type="match status" value="1"/>
</dbReference>
<dbReference type="Pfam" id="PF08667">
    <property type="entry name" value="BetR"/>
    <property type="match status" value="1"/>
</dbReference>
<evidence type="ECO:0000256" key="1">
    <source>
        <dbReference type="PROSITE-ProRule" id="PRU00169"/>
    </source>
</evidence>
<accession>A0A329YJ28</accession>
<dbReference type="OrthoDB" id="8389085at2"/>